<dbReference type="EMBL" id="BARU01040924">
    <property type="protein sequence ID" value="GAH82934.1"/>
    <property type="molecule type" value="Genomic_DNA"/>
</dbReference>
<feature type="region of interest" description="Disordered" evidence="1">
    <location>
        <begin position="1"/>
        <end position="33"/>
    </location>
</feature>
<dbReference type="AlphaFoldDB" id="X1JXD8"/>
<protein>
    <submittedName>
        <fullName evidence="2">Uncharacterized protein</fullName>
    </submittedName>
</protein>
<reference evidence="2" key="1">
    <citation type="journal article" date="2014" name="Front. Microbiol.">
        <title>High frequency of phylogenetically diverse reductive dehalogenase-homologous genes in deep subseafloor sedimentary metagenomes.</title>
        <authorList>
            <person name="Kawai M."/>
            <person name="Futagami T."/>
            <person name="Toyoda A."/>
            <person name="Takaki Y."/>
            <person name="Nishi S."/>
            <person name="Hori S."/>
            <person name="Arai W."/>
            <person name="Tsubouchi T."/>
            <person name="Morono Y."/>
            <person name="Uchiyama I."/>
            <person name="Ito T."/>
            <person name="Fujiyama A."/>
            <person name="Inagaki F."/>
            <person name="Takami H."/>
        </authorList>
    </citation>
    <scope>NUCLEOTIDE SEQUENCE</scope>
    <source>
        <strain evidence="2">Expedition CK06-06</strain>
    </source>
</reference>
<comment type="caution">
    <text evidence="2">The sequence shown here is derived from an EMBL/GenBank/DDBJ whole genome shotgun (WGS) entry which is preliminary data.</text>
</comment>
<gene>
    <name evidence="2" type="ORF">S03H2_63204</name>
</gene>
<organism evidence="2">
    <name type="scientific">marine sediment metagenome</name>
    <dbReference type="NCBI Taxonomy" id="412755"/>
    <lineage>
        <taxon>unclassified sequences</taxon>
        <taxon>metagenomes</taxon>
        <taxon>ecological metagenomes</taxon>
    </lineage>
</organism>
<proteinExistence type="predicted"/>
<sequence>MEGREKSDLVDDGVQLSQESRISHTNDDSKDSFYRPPMWGKTYWNNSIDAMDLSPEQRKYLIKIMRKEVKS</sequence>
<accession>X1JXD8</accession>
<name>X1JXD8_9ZZZZ</name>
<feature type="compositionally biased region" description="Basic and acidic residues" evidence="1">
    <location>
        <begin position="21"/>
        <end position="33"/>
    </location>
</feature>
<evidence type="ECO:0000313" key="2">
    <source>
        <dbReference type="EMBL" id="GAH82934.1"/>
    </source>
</evidence>
<evidence type="ECO:0000256" key="1">
    <source>
        <dbReference type="SAM" id="MobiDB-lite"/>
    </source>
</evidence>